<name>A0AAW0AE67_9AGAR</name>
<accession>A0AAW0AE67</accession>
<gene>
    <name evidence="3" type="ORF">R3P38DRAFT_1658425</name>
</gene>
<feature type="transmembrane region" description="Helical" evidence="2">
    <location>
        <begin position="61"/>
        <end position="83"/>
    </location>
</feature>
<keyword evidence="2" id="KW-0472">Membrane</keyword>
<evidence type="ECO:0000256" key="1">
    <source>
        <dbReference type="SAM" id="MobiDB-lite"/>
    </source>
</evidence>
<feature type="region of interest" description="Disordered" evidence="1">
    <location>
        <begin position="1"/>
        <end position="27"/>
    </location>
</feature>
<evidence type="ECO:0008006" key="5">
    <source>
        <dbReference type="Google" id="ProtNLM"/>
    </source>
</evidence>
<evidence type="ECO:0000313" key="4">
    <source>
        <dbReference type="Proteomes" id="UP001362999"/>
    </source>
</evidence>
<organism evidence="3 4">
    <name type="scientific">Favolaschia claudopus</name>
    <dbReference type="NCBI Taxonomy" id="2862362"/>
    <lineage>
        <taxon>Eukaryota</taxon>
        <taxon>Fungi</taxon>
        <taxon>Dikarya</taxon>
        <taxon>Basidiomycota</taxon>
        <taxon>Agaricomycotina</taxon>
        <taxon>Agaricomycetes</taxon>
        <taxon>Agaricomycetidae</taxon>
        <taxon>Agaricales</taxon>
        <taxon>Marasmiineae</taxon>
        <taxon>Mycenaceae</taxon>
        <taxon>Favolaschia</taxon>
    </lineage>
</organism>
<proteinExistence type="predicted"/>
<reference evidence="3 4" key="1">
    <citation type="journal article" date="2024" name="J Genomics">
        <title>Draft genome sequencing and assembly of Favolaschia claudopus CIRM-BRFM 2984 isolated from oak limbs.</title>
        <authorList>
            <person name="Navarro D."/>
            <person name="Drula E."/>
            <person name="Chaduli D."/>
            <person name="Cazenave R."/>
            <person name="Ahrendt S."/>
            <person name="Wang J."/>
            <person name="Lipzen A."/>
            <person name="Daum C."/>
            <person name="Barry K."/>
            <person name="Grigoriev I.V."/>
            <person name="Favel A."/>
            <person name="Rosso M.N."/>
            <person name="Martin F."/>
        </authorList>
    </citation>
    <scope>NUCLEOTIDE SEQUENCE [LARGE SCALE GENOMIC DNA]</scope>
    <source>
        <strain evidence="3 4">CIRM-BRFM 2984</strain>
    </source>
</reference>
<evidence type="ECO:0000313" key="3">
    <source>
        <dbReference type="EMBL" id="KAK7007615.1"/>
    </source>
</evidence>
<keyword evidence="2" id="KW-1133">Transmembrane helix</keyword>
<keyword evidence="2" id="KW-0812">Transmembrane</keyword>
<dbReference type="Proteomes" id="UP001362999">
    <property type="component" value="Unassembled WGS sequence"/>
</dbReference>
<comment type="caution">
    <text evidence="3">The sequence shown here is derived from an EMBL/GenBank/DDBJ whole genome shotgun (WGS) entry which is preliminary data.</text>
</comment>
<feature type="transmembrane region" description="Helical" evidence="2">
    <location>
        <begin position="103"/>
        <end position="123"/>
    </location>
</feature>
<feature type="compositionally biased region" description="Polar residues" evidence="1">
    <location>
        <begin position="7"/>
        <end position="18"/>
    </location>
</feature>
<protein>
    <recommendedName>
        <fullName evidence="5">Transmembrane protein</fullName>
    </recommendedName>
</protein>
<evidence type="ECO:0000256" key="2">
    <source>
        <dbReference type="SAM" id="Phobius"/>
    </source>
</evidence>
<dbReference type="EMBL" id="JAWWNJ010000070">
    <property type="protein sequence ID" value="KAK7007615.1"/>
    <property type="molecule type" value="Genomic_DNA"/>
</dbReference>
<sequence length="163" mass="18517">MFRKSEPPTSAAQASSSYPPGYRGSHIHSSGEEAGEENLSLCSPKLSECVHKRWVLTLRMYGLSLLSFFGSLRTFFLPRWLLAHSQSIPVPYQLVSFHFPFRFRWLICVAGLSLFFGVNGVWIQHRCRDSGFMKLAFFCVHSPRRIFDVLICPRSFIPAAAGK</sequence>
<keyword evidence="4" id="KW-1185">Reference proteome</keyword>
<dbReference type="AlphaFoldDB" id="A0AAW0AE67"/>